<name>A0A497F2E5_9CREN</name>
<reference evidence="2 3" key="1">
    <citation type="submission" date="2018-06" db="EMBL/GenBank/DDBJ databases">
        <title>Extensive metabolic versatility and redundancy in microbially diverse, dynamic hydrothermal sediments.</title>
        <authorList>
            <person name="Dombrowski N."/>
            <person name="Teske A."/>
            <person name="Baker B.J."/>
        </authorList>
    </citation>
    <scope>NUCLEOTIDE SEQUENCE [LARGE SCALE GENOMIC DNA]</scope>
    <source>
        <strain evidence="2">B20_G2</strain>
    </source>
</reference>
<organism evidence="2 3">
    <name type="scientific">Thermoproteota archaeon</name>
    <dbReference type="NCBI Taxonomy" id="2056631"/>
    <lineage>
        <taxon>Archaea</taxon>
        <taxon>Thermoproteota</taxon>
    </lineage>
</organism>
<evidence type="ECO:0000256" key="1">
    <source>
        <dbReference type="SAM" id="Phobius"/>
    </source>
</evidence>
<keyword evidence="1" id="KW-0812">Transmembrane</keyword>
<dbReference type="EMBL" id="QMRA01000049">
    <property type="protein sequence ID" value="RLE53843.1"/>
    <property type="molecule type" value="Genomic_DNA"/>
</dbReference>
<keyword evidence="1" id="KW-1133">Transmembrane helix</keyword>
<gene>
    <name evidence="2" type="ORF">DRJ26_02840</name>
</gene>
<proteinExistence type="predicted"/>
<comment type="caution">
    <text evidence="2">The sequence shown here is derived from an EMBL/GenBank/DDBJ whole genome shotgun (WGS) entry which is preliminary data.</text>
</comment>
<dbReference type="AlphaFoldDB" id="A0A497F2E5"/>
<feature type="transmembrane region" description="Helical" evidence="1">
    <location>
        <begin position="62"/>
        <end position="80"/>
    </location>
</feature>
<dbReference type="Proteomes" id="UP000269499">
    <property type="component" value="Unassembled WGS sequence"/>
</dbReference>
<accession>A0A497F2E5</accession>
<evidence type="ECO:0000313" key="2">
    <source>
        <dbReference type="EMBL" id="RLE53843.1"/>
    </source>
</evidence>
<protein>
    <submittedName>
        <fullName evidence="2">Uncharacterized protein</fullName>
    </submittedName>
</protein>
<sequence length="90" mass="11663">MAWGWGRGRRGWIGPWPGRGPFSHLPPWMRPGWLFGRGACWWLFGAPWGLRWYYPMFYPMYYPYYMYYPWMSWWMYYPMYYTPWMRPWWW</sequence>
<evidence type="ECO:0000313" key="3">
    <source>
        <dbReference type="Proteomes" id="UP000269499"/>
    </source>
</evidence>
<keyword evidence="1" id="KW-0472">Membrane</keyword>